<dbReference type="FunFam" id="3.30.830.10:FF:000005">
    <property type="entry name" value="nardilysin isoform X1"/>
    <property type="match status" value="1"/>
</dbReference>
<evidence type="ECO:0000256" key="4">
    <source>
        <dbReference type="ARBA" id="ARBA00022723"/>
    </source>
</evidence>
<keyword evidence="7 13" id="KW-0482">Metalloprotease</keyword>
<evidence type="ECO:0000259" key="11">
    <source>
        <dbReference type="Pfam" id="PF16187"/>
    </source>
</evidence>
<dbReference type="PANTHER" id="PTHR43690:SF18">
    <property type="entry name" value="INSULIN-DEGRADING ENZYME-RELATED"/>
    <property type="match status" value="1"/>
</dbReference>
<feature type="domain" description="Peptidase M16 C-terminal" evidence="10">
    <location>
        <begin position="220"/>
        <end position="397"/>
    </location>
</feature>
<keyword evidence="14" id="KW-1185">Reference proteome</keyword>
<dbReference type="GO" id="GO:0051603">
    <property type="term" value="P:proteolysis involved in protein catabolic process"/>
    <property type="evidence" value="ECO:0007669"/>
    <property type="project" value="TreeGrafter"/>
</dbReference>
<dbReference type="PANTHER" id="PTHR43690">
    <property type="entry name" value="NARDILYSIN"/>
    <property type="match status" value="1"/>
</dbReference>
<dbReference type="InterPro" id="IPR007863">
    <property type="entry name" value="Peptidase_M16_C"/>
</dbReference>
<evidence type="ECO:0000259" key="12">
    <source>
        <dbReference type="Pfam" id="PF22456"/>
    </source>
</evidence>
<evidence type="ECO:0000259" key="9">
    <source>
        <dbReference type="Pfam" id="PF00675"/>
    </source>
</evidence>
<dbReference type="InterPro" id="IPR011249">
    <property type="entry name" value="Metalloenz_LuxS/M16"/>
</dbReference>
<name>A0A9W7XL23_9FUNG</name>
<gene>
    <name evidence="13" type="primary">STE23_1</name>
    <name evidence="13" type="ORF">LPJ64_001601</name>
</gene>
<dbReference type="InterPro" id="IPR011765">
    <property type="entry name" value="Pept_M16_N"/>
</dbReference>
<dbReference type="GO" id="GO:0004222">
    <property type="term" value="F:metalloendopeptidase activity"/>
    <property type="evidence" value="ECO:0007669"/>
    <property type="project" value="UniProtKB-EC"/>
</dbReference>
<accession>A0A9W7XL23</accession>
<comment type="similarity">
    <text evidence="2 8">Belongs to the peptidase M16 family.</text>
</comment>
<sequence>MNSGDYLLPADWDTDFVARYVPGCKHPYKEFVGRIDISPNDKNQYRLLRLSNNMIVVCVQDTDAKQASAVVTVNIGSASDLPELLGLAHFLEHMLLRGSKKYPEENGYKKFVYGNAGSCNAMTYPFSTNYFFSLDNSALEGGLDRLSRFFIDPLMDPDCIDRELNAIESEFRSKLQDDGRRAFVILKSAADQSHSFSKFGTGNNQTLRESAKDLGLNLRGEMLRFYKQFYSADLMKLVIVGNHSLDQMTEWAVSMFSDVESKGNTKIVETSHPFSNQQLGKVLCYEPVGETNSISLVFALPEIKPFYKSNPYQYVSSLLSRADKGSLLSYLQKHELATSVCASIYDWSYDGFNVFRISVSATPVGIKQRDHVVQAVFAYIKMLCITGPQQQYYNEIKVISESNYRVFKKKKANDWRSFIGNGIHNDYIQPRHIIYKGFPLGDFEPDLIAQLLQYLTPTNYLLVVQSKEYKGVDCDKKERFYGIKYSIGDMPIGMTGEIDIADSLIANFHMPVANDYLPENLHVDKPEDVSQIIVAEEPTLLVMTDLMEVWFKRDDQFFVPQGSIRLCFNIPEVIDSARAHVISVLYTWYIQDFLKNELNSATCAGLGFDISRNNAKLVVSVSGFSDKLSALLLNVMCKMKTHKVDACLFGLCKKKLADGYANMVYSRPHTQAMYYVGYLNETLNWHYSMISHELDNVSADDLQDFVDRVFNDTYAKMIMAGNFYEQDALDTAQKIEEILDYKPLPPLQRDEPLVHEFDTGHFTLTPSVPDKDCKDNAIVCQIQCNIGFDRVQNCIRFLLSKILYEPFFDQLRTKEQLGYIVSARGKRLGQAKTKISFEIQSSFNPAYLSLRINHFLRSFRQVLVEYEDDRLYRTIESIVEAWKENHKSIADEARAHWSHILDGDYTFNYNRDNVDIMSKLTKKDLIEFWDKYINPATSPEYSRIDYQMWSCATYKPSADELSRYSLEIIALHGCLYQEGLESISVSEVAKIIDTASKTSTVDYVLDMLKRRCLDDPDIDDRVFEKISDAKSKVSTALEMTFERSSSTITYPLTRVAEFETIGMRRLPNNSWLVEDMEAFKSTQPLSKPTVPTRRLVPK</sequence>
<evidence type="ECO:0000256" key="6">
    <source>
        <dbReference type="ARBA" id="ARBA00022833"/>
    </source>
</evidence>
<keyword evidence="3" id="KW-0645">Protease</keyword>
<comment type="caution">
    <text evidence="13">The sequence shown here is derived from an EMBL/GenBank/DDBJ whole genome shotgun (WGS) entry which is preliminary data.</text>
</comment>
<proteinExistence type="inferred from homology"/>
<evidence type="ECO:0000313" key="13">
    <source>
        <dbReference type="EMBL" id="KAJ1646980.1"/>
    </source>
</evidence>
<dbReference type="Pfam" id="PF16187">
    <property type="entry name" value="Peptidase_M16_M"/>
    <property type="match status" value="1"/>
</dbReference>
<dbReference type="InterPro" id="IPR032632">
    <property type="entry name" value="Peptidase_M16_M"/>
</dbReference>
<dbReference type="GO" id="GO:0046872">
    <property type="term" value="F:metal ion binding"/>
    <property type="evidence" value="ECO:0007669"/>
    <property type="project" value="UniProtKB-KW"/>
</dbReference>
<evidence type="ECO:0000256" key="3">
    <source>
        <dbReference type="ARBA" id="ARBA00022670"/>
    </source>
</evidence>
<evidence type="ECO:0000256" key="7">
    <source>
        <dbReference type="ARBA" id="ARBA00023049"/>
    </source>
</evidence>
<dbReference type="Proteomes" id="UP001145021">
    <property type="component" value="Unassembled WGS sequence"/>
</dbReference>
<dbReference type="EMBL" id="JANBOH010000043">
    <property type="protein sequence ID" value="KAJ1646980.1"/>
    <property type="molecule type" value="Genomic_DNA"/>
</dbReference>
<dbReference type="InterPro" id="IPR001431">
    <property type="entry name" value="Pept_M16_Zn_BS"/>
</dbReference>
<evidence type="ECO:0000256" key="2">
    <source>
        <dbReference type="ARBA" id="ARBA00007261"/>
    </source>
</evidence>
<dbReference type="GO" id="GO:0005739">
    <property type="term" value="C:mitochondrion"/>
    <property type="evidence" value="ECO:0007669"/>
    <property type="project" value="TreeGrafter"/>
</dbReference>
<evidence type="ECO:0000256" key="5">
    <source>
        <dbReference type="ARBA" id="ARBA00022801"/>
    </source>
</evidence>
<dbReference type="InterPro" id="IPR050626">
    <property type="entry name" value="Peptidase_M16"/>
</dbReference>
<dbReference type="Pfam" id="PF00675">
    <property type="entry name" value="Peptidase_M16"/>
    <property type="match status" value="1"/>
</dbReference>
<dbReference type="InterPro" id="IPR054734">
    <property type="entry name" value="PqqF-like_C_4"/>
</dbReference>
<feature type="domain" description="Peptidase M16 middle/third" evidence="11">
    <location>
        <begin position="409"/>
        <end position="688"/>
    </location>
</feature>
<protein>
    <submittedName>
        <fullName evidence="13">Metalloprotease</fullName>
        <ecNumber evidence="13">3.4.24.56</ecNumber>
    </submittedName>
</protein>
<dbReference type="FunFam" id="3.30.830.10:FF:000012">
    <property type="entry name" value="Protease 3"/>
    <property type="match status" value="1"/>
</dbReference>
<dbReference type="SUPFAM" id="SSF63411">
    <property type="entry name" value="LuxS/MPP-like metallohydrolase"/>
    <property type="match status" value="4"/>
</dbReference>
<reference evidence="13" key="1">
    <citation type="submission" date="2022-07" db="EMBL/GenBank/DDBJ databases">
        <title>Phylogenomic reconstructions and comparative analyses of Kickxellomycotina fungi.</title>
        <authorList>
            <person name="Reynolds N.K."/>
            <person name="Stajich J.E."/>
            <person name="Barry K."/>
            <person name="Grigoriev I.V."/>
            <person name="Crous P."/>
            <person name="Smith M.E."/>
        </authorList>
    </citation>
    <scope>NUCLEOTIDE SEQUENCE</scope>
    <source>
        <strain evidence="13">NBRC 105413</strain>
    </source>
</reference>
<feature type="domain" description="Coenzyme PQQ synthesis protein F-like C-terminal lobe" evidence="12">
    <location>
        <begin position="798"/>
        <end position="897"/>
    </location>
</feature>
<evidence type="ECO:0000313" key="14">
    <source>
        <dbReference type="Proteomes" id="UP001145021"/>
    </source>
</evidence>
<keyword evidence="6" id="KW-0862">Zinc</keyword>
<evidence type="ECO:0000259" key="10">
    <source>
        <dbReference type="Pfam" id="PF05193"/>
    </source>
</evidence>
<dbReference type="EC" id="3.4.24.56" evidence="13"/>
<dbReference type="Pfam" id="PF22456">
    <property type="entry name" value="PqqF-like_C_4"/>
    <property type="match status" value="1"/>
</dbReference>
<dbReference type="AlphaFoldDB" id="A0A9W7XL23"/>
<dbReference type="PROSITE" id="PS00143">
    <property type="entry name" value="INSULINASE"/>
    <property type="match status" value="1"/>
</dbReference>
<dbReference type="Gene3D" id="3.30.830.10">
    <property type="entry name" value="Metalloenzyme, LuxS/M16 peptidase-like"/>
    <property type="match status" value="4"/>
</dbReference>
<comment type="cofactor">
    <cofactor evidence="1">
        <name>Zn(2+)</name>
        <dbReference type="ChEBI" id="CHEBI:29105"/>
    </cofactor>
</comment>
<feature type="domain" description="Peptidase M16 N-terminal" evidence="9">
    <location>
        <begin position="56"/>
        <end position="172"/>
    </location>
</feature>
<keyword evidence="4" id="KW-0479">Metal-binding</keyword>
<evidence type="ECO:0000256" key="1">
    <source>
        <dbReference type="ARBA" id="ARBA00001947"/>
    </source>
</evidence>
<dbReference type="GO" id="GO:0043171">
    <property type="term" value="P:peptide catabolic process"/>
    <property type="evidence" value="ECO:0007669"/>
    <property type="project" value="TreeGrafter"/>
</dbReference>
<dbReference type="Pfam" id="PF05193">
    <property type="entry name" value="Peptidase_M16_C"/>
    <property type="match status" value="1"/>
</dbReference>
<keyword evidence="5 13" id="KW-0378">Hydrolase</keyword>
<dbReference type="GO" id="GO:0005829">
    <property type="term" value="C:cytosol"/>
    <property type="evidence" value="ECO:0007669"/>
    <property type="project" value="TreeGrafter"/>
</dbReference>
<evidence type="ECO:0000256" key="8">
    <source>
        <dbReference type="RuleBase" id="RU004447"/>
    </source>
</evidence>
<organism evidence="13 14">
    <name type="scientific">Coemansia asiatica</name>
    <dbReference type="NCBI Taxonomy" id="1052880"/>
    <lineage>
        <taxon>Eukaryota</taxon>
        <taxon>Fungi</taxon>
        <taxon>Fungi incertae sedis</taxon>
        <taxon>Zoopagomycota</taxon>
        <taxon>Kickxellomycotina</taxon>
        <taxon>Kickxellomycetes</taxon>
        <taxon>Kickxellales</taxon>
        <taxon>Kickxellaceae</taxon>
        <taxon>Coemansia</taxon>
    </lineage>
</organism>